<evidence type="ECO:0000256" key="1">
    <source>
        <dbReference type="SAM" id="MobiDB-lite"/>
    </source>
</evidence>
<evidence type="ECO:0000313" key="2">
    <source>
        <dbReference type="EMBL" id="CZF84009.1"/>
    </source>
</evidence>
<dbReference type="EMBL" id="FIZY01000027">
    <property type="protein sequence ID" value="CZF84009.1"/>
    <property type="molecule type" value="Genomic_DNA"/>
</dbReference>
<dbReference type="RefSeq" id="WP_062711178.1">
    <property type="nucleotide sequence ID" value="NZ_CAWRCI010000027.1"/>
</dbReference>
<dbReference type="Proteomes" id="UP000073601">
    <property type="component" value="Unassembled WGS sequence"/>
</dbReference>
<evidence type="ECO:0008006" key="4">
    <source>
        <dbReference type="Google" id="ProtNLM"/>
    </source>
</evidence>
<protein>
    <recommendedName>
        <fullName evidence="4">Microviridin/marinostatin family tricyclic proteinase inhibitor</fullName>
    </recommendedName>
</protein>
<organism evidence="2 3">
    <name type="scientific">Grimontia marina</name>
    <dbReference type="NCBI Taxonomy" id="646534"/>
    <lineage>
        <taxon>Bacteria</taxon>
        <taxon>Pseudomonadati</taxon>
        <taxon>Pseudomonadota</taxon>
        <taxon>Gammaproteobacteria</taxon>
        <taxon>Vibrionales</taxon>
        <taxon>Vibrionaceae</taxon>
        <taxon>Grimontia</taxon>
    </lineage>
</organism>
<accession>A0A128FB35</accession>
<keyword evidence="3" id="KW-1185">Reference proteome</keyword>
<reference evidence="3" key="1">
    <citation type="submission" date="2016-02" db="EMBL/GenBank/DDBJ databases">
        <authorList>
            <person name="Rodrigo-Torres Lidia"/>
            <person name="Arahal R.David."/>
        </authorList>
    </citation>
    <scope>NUCLEOTIDE SEQUENCE [LARGE SCALE GENOMIC DNA]</scope>
    <source>
        <strain evidence="3">CECT 8713</strain>
    </source>
</reference>
<dbReference type="AlphaFoldDB" id="A0A128FB35"/>
<feature type="region of interest" description="Disordered" evidence="1">
    <location>
        <begin position="35"/>
        <end position="67"/>
    </location>
</feature>
<name>A0A128FB35_9GAMM</name>
<sequence>MDKNTPFFSNFIEADTITKEEANQISGGWNFPNEIATRKAPSDDDEGFSSSAIVFPTDELPALPELS</sequence>
<evidence type="ECO:0000313" key="3">
    <source>
        <dbReference type="Proteomes" id="UP000073601"/>
    </source>
</evidence>
<proteinExistence type="predicted"/>
<gene>
    <name evidence="2" type="ORF">GMA8713_02908</name>
</gene>
<dbReference type="OrthoDB" id="5908171at2"/>